<evidence type="ECO:0000313" key="3">
    <source>
        <dbReference type="EMBL" id="SMY15274.1"/>
    </source>
</evidence>
<gene>
    <name evidence="3" type="ORF">PAQU9191_00493</name>
</gene>
<accession>A0A1Y6KT96</accession>
<dbReference type="AlphaFoldDB" id="A0A1Y6KT96"/>
<reference evidence="4" key="1">
    <citation type="submission" date="2017-06" db="EMBL/GenBank/DDBJ databases">
        <authorList>
            <person name="Rodrigo-Torres L."/>
            <person name="Arahal R. D."/>
            <person name="Lucena T."/>
        </authorList>
    </citation>
    <scope>NUCLEOTIDE SEQUENCE [LARGE SCALE GENOMIC DNA]</scope>
    <source>
        <strain evidence="4">type strain: CECT 9192</strain>
    </source>
</reference>
<dbReference type="Proteomes" id="UP000196485">
    <property type="component" value="Unassembled WGS sequence"/>
</dbReference>
<keyword evidence="4" id="KW-1185">Reference proteome</keyword>
<name>A0A1Y6KT96_9GAMM</name>
<dbReference type="Gene3D" id="1.20.1270.180">
    <property type="match status" value="1"/>
</dbReference>
<dbReference type="Pfam" id="PF07007">
    <property type="entry name" value="LprI"/>
    <property type="match status" value="1"/>
</dbReference>
<keyword evidence="1" id="KW-0732">Signal</keyword>
<organism evidence="3 4">
    <name type="scientific">Photobacterium aquimaris</name>
    <dbReference type="NCBI Taxonomy" id="512643"/>
    <lineage>
        <taxon>Bacteria</taxon>
        <taxon>Pseudomonadati</taxon>
        <taxon>Pseudomonadota</taxon>
        <taxon>Gammaproteobacteria</taxon>
        <taxon>Vibrionales</taxon>
        <taxon>Vibrionaceae</taxon>
        <taxon>Photobacterium</taxon>
    </lineage>
</organism>
<evidence type="ECO:0000313" key="4">
    <source>
        <dbReference type="Proteomes" id="UP000196485"/>
    </source>
</evidence>
<proteinExistence type="predicted"/>
<dbReference type="InterPro" id="IPR009739">
    <property type="entry name" value="LprI-like_N"/>
</dbReference>
<evidence type="ECO:0000256" key="1">
    <source>
        <dbReference type="SAM" id="SignalP"/>
    </source>
</evidence>
<evidence type="ECO:0000259" key="2">
    <source>
        <dbReference type="Pfam" id="PF07007"/>
    </source>
</evidence>
<feature type="signal peptide" evidence="1">
    <location>
        <begin position="1"/>
        <end position="18"/>
    </location>
</feature>
<dbReference type="EMBL" id="FYAH01000001">
    <property type="protein sequence ID" value="SMY15274.1"/>
    <property type="molecule type" value="Genomic_DNA"/>
</dbReference>
<dbReference type="RefSeq" id="WP_087819566.1">
    <property type="nucleotide sequence ID" value="NZ_FYAH01000001.1"/>
</dbReference>
<feature type="chain" id="PRO_5012599517" description="Lysozyme inhibitor LprI-like N-terminal domain-containing protein" evidence="1">
    <location>
        <begin position="19"/>
        <end position="142"/>
    </location>
</feature>
<protein>
    <recommendedName>
        <fullName evidence="2">Lysozyme inhibitor LprI-like N-terminal domain-containing protein</fullName>
    </recommendedName>
</protein>
<sequence length="142" mass="15941">MKKLCLISGLLVSSSAMATAQTTKVDCDNAYTTIEINQCAENKFDAANQQLQQYLAQAIKQNSTDKQLIDAIKNAQKQWLQYQKEECNAVYTQWQQGTIRGVMALSCKLALTQQRTLTIWDNYLRPMDSSAAVLPKPVVDAY</sequence>
<feature type="domain" description="Lysozyme inhibitor LprI-like N-terminal" evidence="2">
    <location>
        <begin position="27"/>
        <end position="116"/>
    </location>
</feature>